<keyword evidence="2" id="KW-0472">Membrane</keyword>
<dbReference type="PANTHER" id="PTHR36474:SF1">
    <property type="entry name" value="PROTEIN LIAT1"/>
    <property type="match status" value="1"/>
</dbReference>
<sequence length="310" mass="34856">MSHYDHCDSDTQLKKDQVSTDWALCAGELPYSNLNSTFKPLTRFTNLIQTHEVNDENVAVNMNFSCFIFHIFLFSIIIFKRFLASSLARVLYGEGEEYEDEKTESNGEKDEIKGDNSTETNSEINEDKPSSANLNNKSMSSTSVVESVSTALSQVSLKQKNNVQKTNKPKGSNPRILNNTQNGARNAKKINSDSKTSIYSSSSNSRLKNESLRWELECDDLEEEEERIRVYKINRRKRYLAAAQAKGLGWVANYASNGSPVSEDSGIEMRERETNLYSLKDTHKSVNDFSTLQTLGPTHSNMNNGVAVDC</sequence>
<keyword evidence="4" id="KW-1185">Reference proteome</keyword>
<evidence type="ECO:0000256" key="1">
    <source>
        <dbReference type="SAM" id="MobiDB-lite"/>
    </source>
</evidence>
<proteinExistence type="predicted"/>
<dbReference type="InterPro" id="IPR038794">
    <property type="entry name" value="LIAT1"/>
</dbReference>
<organism evidence="3 4">
    <name type="scientific">Tegillarca granosa</name>
    <name type="common">Malaysian cockle</name>
    <name type="synonym">Anadara granosa</name>
    <dbReference type="NCBI Taxonomy" id="220873"/>
    <lineage>
        <taxon>Eukaryota</taxon>
        <taxon>Metazoa</taxon>
        <taxon>Spiralia</taxon>
        <taxon>Lophotrochozoa</taxon>
        <taxon>Mollusca</taxon>
        <taxon>Bivalvia</taxon>
        <taxon>Autobranchia</taxon>
        <taxon>Pteriomorphia</taxon>
        <taxon>Arcoida</taxon>
        <taxon>Arcoidea</taxon>
        <taxon>Arcidae</taxon>
        <taxon>Tegillarca</taxon>
    </lineage>
</organism>
<evidence type="ECO:0000256" key="2">
    <source>
        <dbReference type="SAM" id="Phobius"/>
    </source>
</evidence>
<comment type="caution">
    <text evidence="3">The sequence shown here is derived from an EMBL/GenBank/DDBJ whole genome shotgun (WGS) entry which is preliminary data.</text>
</comment>
<evidence type="ECO:0000313" key="4">
    <source>
        <dbReference type="Proteomes" id="UP001217089"/>
    </source>
</evidence>
<keyword evidence="2" id="KW-0812">Transmembrane</keyword>
<feature type="compositionally biased region" description="Low complexity" evidence="1">
    <location>
        <begin position="193"/>
        <end position="204"/>
    </location>
</feature>
<accession>A0ABQ9F6P6</accession>
<keyword evidence="2" id="KW-1133">Transmembrane helix</keyword>
<feature type="region of interest" description="Disordered" evidence="1">
    <location>
        <begin position="156"/>
        <end position="204"/>
    </location>
</feature>
<evidence type="ECO:0000313" key="3">
    <source>
        <dbReference type="EMBL" id="KAJ8313058.1"/>
    </source>
</evidence>
<feature type="region of interest" description="Disordered" evidence="1">
    <location>
        <begin position="95"/>
        <end position="140"/>
    </location>
</feature>
<gene>
    <name evidence="3" type="ORF">KUTeg_010431</name>
</gene>
<feature type="transmembrane region" description="Helical" evidence="2">
    <location>
        <begin position="58"/>
        <end position="79"/>
    </location>
</feature>
<name>A0ABQ9F6P6_TEGGR</name>
<dbReference type="EMBL" id="JARBDR010000440">
    <property type="protein sequence ID" value="KAJ8313058.1"/>
    <property type="molecule type" value="Genomic_DNA"/>
</dbReference>
<feature type="compositionally biased region" description="Basic and acidic residues" evidence="1">
    <location>
        <begin position="103"/>
        <end position="116"/>
    </location>
</feature>
<reference evidence="3 4" key="1">
    <citation type="submission" date="2022-12" db="EMBL/GenBank/DDBJ databases">
        <title>Chromosome-level genome of Tegillarca granosa.</title>
        <authorList>
            <person name="Kim J."/>
        </authorList>
    </citation>
    <scope>NUCLEOTIDE SEQUENCE [LARGE SCALE GENOMIC DNA]</scope>
    <source>
        <strain evidence="3">Teg-2019</strain>
        <tissue evidence="3">Adductor muscle</tissue>
    </source>
</reference>
<dbReference type="Proteomes" id="UP001217089">
    <property type="component" value="Unassembled WGS sequence"/>
</dbReference>
<dbReference type="PANTHER" id="PTHR36474">
    <property type="entry name" value="PROTEIN LIAT1"/>
    <property type="match status" value="1"/>
</dbReference>
<feature type="compositionally biased region" description="Polar residues" evidence="1">
    <location>
        <begin position="156"/>
        <end position="184"/>
    </location>
</feature>
<protein>
    <submittedName>
        <fullName evidence="3">Uncharacterized protein</fullName>
    </submittedName>
</protein>